<feature type="compositionally biased region" description="Basic and acidic residues" evidence="10">
    <location>
        <begin position="192"/>
        <end position="202"/>
    </location>
</feature>
<evidence type="ECO:0000256" key="10">
    <source>
        <dbReference type="SAM" id="MobiDB-lite"/>
    </source>
</evidence>
<dbReference type="GO" id="GO:0003676">
    <property type="term" value="F:nucleic acid binding"/>
    <property type="evidence" value="ECO:0007669"/>
    <property type="project" value="InterPro"/>
</dbReference>
<dbReference type="EMBL" id="LHPG02000011">
    <property type="protein sequence ID" value="PRW45687.1"/>
    <property type="molecule type" value="Genomic_DNA"/>
</dbReference>
<feature type="transmembrane region" description="Helical" evidence="11">
    <location>
        <begin position="138"/>
        <end position="163"/>
    </location>
</feature>
<keyword evidence="8" id="KW-0808">Transferase</keyword>
<keyword evidence="8" id="KW-0548">Nucleotidyltransferase</keyword>
<keyword evidence="11" id="KW-0472">Membrane</keyword>
<keyword evidence="4" id="KW-0378">Hydrolase</keyword>
<dbReference type="Pfam" id="PF00665">
    <property type="entry name" value="rve"/>
    <property type="match status" value="1"/>
</dbReference>
<reference evidence="13 14" key="1">
    <citation type="journal article" date="2018" name="Plant J.">
        <title>Genome sequences of Chlorella sorokiniana UTEX 1602 and Micractinium conductrix SAG 241.80: implications to maltose excretion by a green alga.</title>
        <authorList>
            <person name="Arriola M.B."/>
            <person name="Velmurugan N."/>
            <person name="Zhang Y."/>
            <person name="Plunkett M.H."/>
            <person name="Hondzo H."/>
            <person name="Barney B.M."/>
        </authorList>
    </citation>
    <scope>NUCLEOTIDE SEQUENCE [LARGE SCALE GENOMIC DNA]</scope>
    <source>
        <strain evidence="14">UTEX 1602</strain>
    </source>
</reference>
<organism evidence="13 14">
    <name type="scientific">Chlorella sorokiniana</name>
    <name type="common">Freshwater green alga</name>
    <dbReference type="NCBI Taxonomy" id="3076"/>
    <lineage>
        <taxon>Eukaryota</taxon>
        <taxon>Viridiplantae</taxon>
        <taxon>Chlorophyta</taxon>
        <taxon>core chlorophytes</taxon>
        <taxon>Trebouxiophyceae</taxon>
        <taxon>Chlorellales</taxon>
        <taxon>Chlorellaceae</taxon>
        <taxon>Chlorella clade</taxon>
        <taxon>Chlorella</taxon>
    </lineage>
</organism>
<evidence type="ECO:0000256" key="9">
    <source>
        <dbReference type="ARBA" id="ARBA00023172"/>
    </source>
</evidence>
<evidence type="ECO:0000256" key="2">
    <source>
        <dbReference type="ARBA" id="ARBA00022723"/>
    </source>
</evidence>
<evidence type="ECO:0000256" key="3">
    <source>
        <dbReference type="ARBA" id="ARBA00022759"/>
    </source>
</evidence>
<feature type="region of interest" description="Disordered" evidence="10">
    <location>
        <begin position="389"/>
        <end position="414"/>
    </location>
</feature>
<feature type="transmembrane region" description="Helical" evidence="11">
    <location>
        <begin position="105"/>
        <end position="126"/>
    </location>
</feature>
<evidence type="ECO:0000256" key="4">
    <source>
        <dbReference type="ARBA" id="ARBA00022801"/>
    </source>
</evidence>
<name>A0A2P6TMW5_CHLSO</name>
<evidence type="ECO:0000256" key="8">
    <source>
        <dbReference type="ARBA" id="ARBA00022932"/>
    </source>
</evidence>
<dbReference type="InterPro" id="IPR039537">
    <property type="entry name" value="Retrotran_Ty1/copia-like"/>
</dbReference>
<keyword evidence="7" id="KW-0695">RNA-directed DNA polymerase</keyword>
<dbReference type="PANTHER" id="PTHR42648">
    <property type="entry name" value="TRANSPOSASE, PUTATIVE-RELATED"/>
    <property type="match status" value="1"/>
</dbReference>
<dbReference type="AlphaFoldDB" id="A0A2P6TMW5"/>
<feature type="transmembrane region" description="Helical" evidence="11">
    <location>
        <begin position="79"/>
        <end position="99"/>
    </location>
</feature>
<proteinExistence type="predicted"/>
<dbReference type="GO" id="GO:0015074">
    <property type="term" value="P:DNA integration"/>
    <property type="evidence" value="ECO:0007669"/>
    <property type="project" value="UniProtKB-KW"/>
</dbReference>
<gene>
    <name evidence="13" type="ORF">C2E21_5857</name>
</gene>
<dbReference type="GO" id="GO:0016787">
    <property type="term" value="F:hydrolase activity"/>
    <property type="evidence" value="ECO:0007669"/>
    <property type="project" value="UniProtKB-KW"/>
</dbReference>
<dbReference type="Proteomes" id="UP000239899">
    <property type="component" value="Unassembled WGS sequence"/>
</dbReference>
<dbReference type="PROSITE" id="PS50994">
    <property type="entry name" value="INTEGRASE"/>
    <property type="match status" value="1"/>
</dbReference>
<keyword evidence="11" id="KW-1133">Transmembrane helix</keyword>
<evidence type="ECO:0000256" key="1">
    <source>
        <dbReference type="ARBA" id="ARBA00022722"/>
    </source>
</evidence>
<keyword evidence="5" id="KW-0460">Magnesium</keyword>
<keyword evidence="3" id="KW-0255">Endonuclease</keyword>
<dbReference type="GO" id="GO:0046872">
    <property type="term" value="F:metal ion binding"/>
    <property type="evidence" value="ECO:0007669"/>
    <property type="project" value="UniProtKB-KW"/>
</dbReference>
<feature type="domain" description="Integrase catalytic" evidence="12">
    <location>
        <begin position="187"/>
        <end position="349"/>
    </location>
</feature>
<evidence type="ECO:0000259" key="12">
    <source>
        <dbReference type="PROSITE" id="PS50994"/>
    </source>
</evidence>
<dbReference type="GO" id="GO:0003964">
    <property type="term" value="F:RNA-directed DNA polymerase activity"/>
    <property type="evidence" value="ECO:0007669"/>
    <property type="project" value="UniProtKB-KW"/>
</dbReference>
<dbReference type="InterPro" id="IPR036397">
    <property type="entry name" value="RNaseH_sf"/>
</dbReference>
<dbReference type="GO" id="GO:0006310">
    <property type="term" value="P:DNA recombination"/>
    <property type="evidence" value="ECO:0007669"/>
    <property type="project" value="UniProtKB-KW"/>
</dbReference>
<keyword evidence="9" id="KW-0233">DNA recombination</keyword>
<feature type="region of interest" description="Disordered" evidence="10">
    <location>
        <begin position="456"/>
        <end position="539"/>
    </location>
</feature>
<keyword evidence="14" id="KW-1185">Reference proteome</keyword>
<dbReference type="PANTHER" id="PTHR42648:SF11">
    <property type="entry name" value="TRANSPOSON TY4-P GAG-POL POLYPROTEIN"/>
    <property type="match status" value="1"/>
</dbReference>
<keyword evidence="11" id="KW-0812">Transmembrane</keyword>
<comment type="caution">
    <text evidence="13">The sequence shown here is derived from an EMBL/GenBank/DDBJ whole genome shotgun (WGS) entry which is preliminary data.</text>
</comment>
<dbReference type="GO" id="GO:0003887">
    <property type="term" value="F:DNA-directed DNA polymerase activity"/>
    <property type="evidence" value="ECO:0007669"/>
    <property type="project" value="UniProtKB-KW"/>
</dbReference>
<evidence type="ECO:0000256" key="6">
    <source>
        <dbReference type="ARBA" id="ARBA00022908"/>
    </source>
</evidence>
<feature type="transmembrane region" description="Helical" evidence="11">
    <location>
        <begin position="49"/>
        <end position="67"/>
    </location>
</feature>
<dbReference type="InterPro" id="IPR001584">
    <property type="entry name" value="Integrase_cat-core"/>
</dbReference>
<feature type="region of interest" description="Disordered" evidence="10">
    <location>
        <begin position="175"/>
        <end position="207"/>
    </location>
</feature>
<dbReference type="GO" id="GO:0004519">
    <property type="term" value="F:endonuclease activity"/>
    <property type="evidence" value="ECO:0007669"/>
    <property type="project" value="UniProtKB-KW"/>
</dbReference>
<evidence type="ECO:0000313" key="13">
    <source>
        <dbReference type="EMBL" id="PRW45687.1"/>
    </source>
</evidence>
<dbReference type="SUPFAM" id="SSF53098">
    <property type="entry name" value="Ribonuclease H-like"/>
    <property type="match status" value="1"/>
</dbReference>
<sequence length="673" mass="73258">MRRPSPPPTLTVRTAHIVFGLALLAVTVTTFLQLGGVAAQQALCHDDQLLEYWTPAYAAFLAQMAPVKPWTCKWWQIMQWWTIALQLSFWMCLTLSWGWGTLERYFPALFAHGATATTMCVATWLFMMGESTYYTGQVYNLGLIAFYGFFIGSILNGLLGFALCELLHAKRAARHRADPPSTSPSLDSIGPVKDDPSQRTDLFDNGTDPNQRYVMNLVDLATKFVLELYALRTKSAKEVLLVLYHTCLREGFPAILQTDNGSEFCAGEIEQFCALFGIEFRHGSVGRPNVQGQVENKNRGAQDAMRSLLLRYPSTTWGFVLPWAKYHMNTSPTAALGGRCPYWARYGVNPNVSQMPPLGDVLKLMGFSSSRDAAVLTFELEGVLLPQAGAAQKKRAKKRPAPEAGSEDEDEETEAAGAAMLLQLGVSSGPRPRWQGAGANMGALIAELEMGLGGAEEAGPSQALPGRAAAVSSPSGSRRQLQLDVRPFEDWAEQEETAGRAAAASIPEDEEAAEPEWRSEARCSRSQGQPKPGAEPKDWKIGDIVSFAPRRCGVTGKPRGVRPQKEVFKVVGRKGRGALKFFKLRSNSGVLQAEVCGEELERAVPERAAQLEFEGVATEGVGSVSMTALARGEAKGCGCRKQCGPKCPCKKRKSPCHRGCGCKCKIGANCGNH</sequence>
<keyword evidence="8" id="KW-0239">DNA-directed DNA polymerase</keyword>
<accession>A0A2P6TMW5</accession>
<keyword evidence="2" id="KW-0479">Metal-binding</keyword>
<evidence type="ECO:0000313" key="14">
    <source>
        <dbReference type="Proteomes" id="UP000239899"/>
    </source>
</evidence>
<evidence type="ECO:0000256" key="5">
    <source>
        <dbReference type="ARBA" id="ARBA00022842"/>
    </source>
</evidence>
<evidence type="ECO:0000256" key="11">
    <source>
        <dbReference type="SAM" id="Phobius"/>
    </source>
</evidence>
<protein>
    <submittedName>
        <fullName evidence="13">KRAB-A domain-containing 2-like</fullName>
    </submittedName>
</protein>
<dbReference type="STRING" id="3076.A0A2P6TMW5"/>
<dbReference type="Gene3D" id="3.30.420.10">
    <property type="entry name" value="Ribonuclease H-like superfamily/Ribonuclease H"/>
    <property type="match status" value="1"/>
</dbReference>
<evidence type="ECO:0000256" key="7">
    <source>
        <dbReference type="ARBA" id="ARBA00022918"/>
    </source>
</evidence>
<keyword evidence="1" id="KW-0540">Nuclease</keyword>
<dbReference type="OrthoDB" id="513168at2759"/>
<dbReference type="InterPro" id="IPR012337">
    <property type="entry name" value="RNaseH-like_sf"/>
</dbReference>
<keyword evidence="6" id="KW-0229">DNA integration</keyword>
<feature type="compositionally biased region" description="Acidic residues" evidence="10">
    <location>
        <begin position="405"/>
        <end position="414"/>
    </location>
</feature>